<keyword evidence="3 6" id="KW-0547">Nucleotide-binding</keyword>
<dbReference type="PROSITE" id="PS00188">
    <property type="entry name" value="BIOTIN"/>
    <property type="match status" value="1"/>
</dbReference>
<dbReference type="InterPro" id="IPR050856">
    <property type="entry name" value="Biotin_carboxylase_complex"/>
</dbReference>
<evidence type="ECO:0000256" key="7">
    <source>
        <dbReference type="SAM" id="MobiDB-lite"/>
    </source>
</evidence>
<dbReference type="Gene3D" id="2.40.50.100">
    <property type="match status" value="1"/>
</dbReference>
<evidence type="ECO:0000259" key="9">
    <source>
        <dbReference type="PROSITE" id="PS50975"/>
    </source>
</evidence>
<evidence type="ECO:0000256" key="4">
    <source>
        <dbReference type="ARBA" id="ARBA00022840"/>
    </source>
</evidence>
<evidence type="ECO:0000313" key="12">
    <source>
        <dbReference type="Proteomes" id="UP001494902"/>
    </source>
</evidence>
<organism evidence="11 12">
    <name type="scientific">Pseudonocardia nematodicida</name>
    <dbReference type="NCBI Taxonomy" id="1206997"/>
    <lineage>
        <taxon>Bacteria</taxon>
        <taxon>Bacillati</taxon>
        <taxon>Actinomycetota</taxon>
        <taxon>Actinomycetes</taxon>
        <taxon>Pseudonocardiales</taxon>
        <taxon>Pseudonocardiaceae</taxon>
        <taxon>Pseudonocardia</taxon>
    </lineage>
</organism>
<dbReference type="SUPFAM" id="SSF56059">
    <property type="entry name" value="Glutathione synthetase ATP-binding domain-like"/>
    <property type="match status" value="1"/>
</dbReference>
<comment type="caution">
    <text evidence="11">The sequence shown here is derived from an EMBL/GenBank/DDBJ whole genome shotgun (WGS) entry which is preliminary data.</text>
</comment>
<sequence length="582" mass="59766">MLTKLLVANRGEIAVRVLRACAEQGIESVAVHTAPDAGAMHVRLADEAVPVADYLDRDALLDAALRFGADAVHPGYGFLAEDAAFARAVGAAGLVFVGPPAEAVAAMGDKVVARELASAAGVPVLPAVTTSDPEAVRALGAEHGWPVLIKAAHGGGGRGMRLARGQAEVGTALTAATAEARSAFGDGTVYAERYLAGPRHVEVQVLADAHGTVAVLGDRDCSVQRRHQKLVEEAPAPDLADGMRAAMAAAACRLAGAVGYRGAGTVEFLVEGDSFYFLEMNTRIQVEHPVTELVFGVDLVHEQLRIAAGARLGPLPSLPRGHAVECRIVAEDPSNGFLPVAGQVRELTVPWAPGIRFDTGYEPGDTVPPQYDGLIAKLVAWGPSRSAALHRARTALAAVVVTGVPTTAPAAAAVLAHPGFTSGPVTTGWFEDVVAPTLAEEPEPAGAAREAGGAWIAGRFHRVPQQPRPGVEPGRLRDPAPQRGARSGPGRGRAAPRTAGTGDGRLISSAMQGVVSGIEVAVGERVTAGRIVARVEAMKLENPVHAATEGVVEAVCVRLGQAVAAGEILLVLAAATVDGTAS</sequence>
<dbReference type="InterPro" id="IPR016185">
    <property type="entry name" value="PreATP-grasp_dom_sf"/>
</dbReference>
<dbReference type="PANTHER" id="PTHR18866">
    <property type="entry name" value="CARBOXYLASE:PYRUVATE/ACETYL-COA/PROPIONYL-COA CARBOXYLASE"/>
    <property type="match status" value="1"/>
</dbReference>
<feature type="compositionally biased region" description="Low complexity" evidence="7">
    <location>
        <begin position="481"/>
        <end position="500"/>
    </location>
</feature>
<dbReference type="SUPFAM" id="SSF51246">
    <property type="entry name" value="Rudiment single hybrid motif"/>
    <property type="match status" value="1"/>
</dbReference>
<dbReference type="CDD" id="cd06850">
    <property type="entry name" value="biotinyl_domain"/>
    <property type="match status" value="1"/>
</dbReference>
<dbReference type="EMBL" id="JBEDNQ010000008">
    <property type="protein sequence ID" value="MEQ3552658.1"/>
    <property type="molecule type" value="Genomic_DNA"/>
</dbReference>
<dbReference type="PROSITE" id="PS50968">
    <property type="entry name" value="BIOTINYL_LIPOYL"/>
    <property type="match status" value="1"/>
</dbReference>
<dbReference type="Pfam" id="PF02785">
    <property type="entry name" value="Biotin_carb_C"/>
    <property type="match status" value="1"/>
</dbReference>
<proteinExistence type="predicted"/>
<feature type="domain" description="Biotin carboxylation" evidence="10">
    <location>
        <begin position="1"/>
        <end position="435"/>
    </location>
</feature>
<dbReference type="SUPFAM" id="SSF52440">
    <property type="entry name" value="PreATP-grasp domain"/>
    <property type="match status" value="1"/>
</dbReference>
<feature type="region of interest" description="Disordered" evidence="7">
    <location>
        <begin position="462"/>
        <end position="505"/>
    </location>
</feature>
<protein>
    <submittedName>
        <fullName evidence="11">Biotin carboxylase N-terminal domain-containing protein</fullName>
    </submittedName>
</protein>
<dbReference type="PANTHER" id="PTHR18866:SF126">
    <property type="entry name" value="BIOTIN CARBOXYLASE"/>
    <property type="match status" value="1"/>
</dbReference>
<dbReference type="Gene3D" id="3.30.470.20">
    <property type="entry name" value="ATP-grasp fold, B domain"/>
    <property type="match status" value="1"/>
</dbReference>
<keyword evidence="12" id="KW-1185">Reference proteome</keyword>
<dbReference type="InterPro" id="IPR005479">
    <property type="entry name" value="CPAse_ATP-bd"/>
</dbReference>
<feature type="domain" description="ATP-grasp" evidence="9">
    <location>
        <begin position="114"/>
        <end position="308"/>
    </location>
</feature>
<evidence type="ECO:0000259" key="10">
    <source>
        <dbReference type="PROSITE" id="PS50979"/>
    </source>
</evidence>
<evidence type="ECO:0000256" key="1">
    <source>
        <dbReference type="ARBA" id="ARBA00001953"/>
    </source>
</evidence>
<comment type="cofactor">
    <cofactor evidence="1">
        <name>biotin</name>
        <dbReference type="ChEBI" id="CHEBI:57586"/>
    </cofactor>
</comment>
<keyword evidence="4 6" id="KW-0067">ATP-binding</keyword>
<evidence type="ECO:0000313" key="11">
    <source>
        <dbReference type="EMBL" id="MEQ3552658.1"/>
    </source>
</evidence>
<dbReference type="PROSITE" id="PS50979">
    <property type="entry name" value="BC"/>
    <property type="match status" value="1"/>
</dbReference>
<evidence type="ECO:0000256" key="2">
    <source>
        <dbReference type="ARBA" id="ARBA00022598"/>
    </source>
</evidence>
<dbReference type="Proteomes" id="UP001494902">
    <property type="component" value="Unassembled WGS sequence"/>
</dbReference>
<feature type="domain" description="Lipoyl-binding" evidence="8">
    <location>
        <begin position="496"/>
        <end position="573"/>
    </location>
</feature>
<dbReference type="InterPro" id="IPR011054">
    <property type="entry name" value="Rudment_hybrid_motif"/>
</dbReference>
<dbReference type="InterPro" id="IPR011764">
    <property type="entry name" value="Biotin_carboxylation_dom"/>
</dbReference>
<dbReference type="Pfam" id="PF00364">
    <property type="entry name" value="Biotin_lipoyl"/>
    <property type="match status" value="1"/>
</dbReference>
<dbReference type="SUPFAM" id="SSF51230">
    <property type="entry name" value="Single hybrid motif"/>
    <property type="match status" value="1"/>
</dbReference>
<dbReference type="InterPro" id="IPR001882">
    <property type="entry name" value="Biotin_BS"/>
</dbReference>
<dbReference type="InterPro" id="IPR000089">
    <property type="entry name" value="Biotin_lipoyl"/>
</dbReference>
<evidence type="ECO:0000256" key="5">
    <source>
        <dbReference type="ARBA" id="ARBA00023267"/>
    </source>
</evidence>
<accession>A0ABV1KFK6</accession>
<name>A0ABV1KFK6_9PSEU</name>
<dbReference type="RefSeq" id="WP_349299731.1">
    <property type="nucleotide sequence ID" value="NZ_JBEDNQ010000008.1"/>
</dbReference>
<reference evidence="11 12" key="1">
    <citation type="submission" date="2024-03" db="EMBL/GenBank/DDBJ databases">
        <title>Draft genome sequence of Pseudonocardia nematodicida JCM 31783.</title>
        <authorList>
            <person name="Butdee W."/>
            <person name="Duangmal K."/>
        </authorList>
    </citation>
    <scope>NUCLEOTIDE SEQUENCE [LARGE SCALE GENOMIC DNA]</scope>
    <source>
        <strain evidence="11 12">JCM 31783</strain>
    </source>
</reference>
<dbReference type="InterPro" id="IPR011053">
    <property type="entry name" value="Single_hybrid_motif"/>
</dbReference>
<dbReference type="Pfam" id="PF00289">
    <property type="entry name" value="Biotin_carb_N"/>
    <property type="match status" value="1"/>
</dbReference>
<dbReference type="InterPro" id="IPR011761">
    <property type="entry name" value="ATP-grasp"/>
</dbReference>
<gene>
    <name evidence="11" type="ORF">WIS52_19475</name>
</gene>
<keyword evidence="2" id="KW-0436">Ligase</keyword>
<keyword evidence="5" id="KW-0092">Biotin</keyword>
<evidence type="ECO:0000259" key="8">
    <source>
        <dbReference type="PROSITE" id="PS50968"/>
    </source>
</evidence>
<dbReference type="SMART" id="SM00878">
    <property type="entry name" value="Biotin_carb_C"/>
    <property type="match status" value="1"/>
</dbReference>
<dbReference type="Pfam" id="PF02786">
    <property type="entry name" value="CPSase_L_D2"/>
    <property type="match status" value="1"/>
</dbReference>
<evidence type="ECO:0000256" key="3">
    <source>
        <dbReference type="ARBA" id="ARBA00022741"/>
    </source>
</evidence>
<dbReference type="PROSITE" id="PS00867">
    <property type="entry name" value="CPSASE_2"/>
    <property type="match status" value="1"/>
</dbReference>
<dbReference type="InterPro" id="IPR005481">
    <property type="entry name" value="BC-like_N"/>
</dbReference>
<dbReference type="PROSITE" id="PS50975">
    <property type="entry name" value="ATP_GRASP"/>
    <property type="match status" value="1"/>
</dbReference>
<dbReference type="InterPro" id="IPR005482">
    <property type="entry name" value="Biotin_COase_C"/>
</dbReference>
<evidence type="ECO:0000256" key="6">
    <source>
        <dbReference type="PROSITE-ProRule" id="PRU00409"/>
    </source>
</evidence>